<organism evidence="3 4">
    <name type="scientific">Leeuwenhoekiella palythoae</name>
    <dbReference type="NCBI Taxonomy" id="573501"/>
    <lineage>
        <taxon>Bacteria</taxon>
        <taxon>Pseudomonadati</taxon>
        <taxon>Bacteroidota</taxon>
        <taxon>Flavobacteriia</taxon>
        <taxon>Flavobacteriales</taxon>
        <taxon>Flavobacteriaceae</taxon>
        <taxon>Leeuwenhoekiella</taxon>
    </lineage>
</organism>
<dbReference type="Proteomes" id="UP000184240">
    <property type="component" value="Unassembled WGS sequence"/>
</dbReference>
<protein>
    <submittedName>
        <fullName evidence="3">Uncharacterized protein</fullName>
    </submittedName>
</protein>
<reference evidence="4" key="1">
    <citation type="submission" date="2016-11" db="EMBL/GenBank/DDBJ databases">
        <authorList>
            <person name="Varghese N."/>
            <person name="Submissions S."/>
        </authorList>
    </citation>
    <scope>NUCLEOTIDE SEQUENCE [LARGE SCALE GENOMIC DNA]</scope>
    <source>
        <strain evidence="4">DSM 19859</strain>
    </source>
</reference>
<evidence type="ECO:0000313" key="4">
    <source>
        <dbReference type="Proteomes" id="UP000184240"/>
    </source>
</evidence>
<reference evidence="2 5" key="3">
    <citation type="submission" date="2018-07" db="EMBL/GenBank/DDBJ databases">
        <title>Leeuwenhoekiella genomics.</title>
        <authorList>
            <person name="Tahon G."/>
            <person name="Willems A."/>
        </authorList>
    </citation>
    <scope>NUCLEOTIDE SEQUENCE [LARGE SCALE GENOMIC DNA]</scope>
    <source>
        <strain evidence="2 5">LMG 24856</strain>
    </source>
</reference>
<dbReference type="AlphaFoldDB" id="A0A1M5XJU2"/>
<proteinExistence type="predicted"/>
<accession>A0A1M5XJU2</accession>
<dbReference type="Proteomes" id="UP000290037">
    <property type="component" value="Unassembled WGS sequence"/>
</dbReference>
<name>A0A1M5XJU2_9FLAO</name>
<evidence type="ECO:0000313" key="5">
    <source>
        <dbReference type="Proteomes" id="UP000290037"/>
    </source>
</evidence>
<reference evidence="3" key="2">
    <citation type="submission" date="2016-11" db="EMBL/GenBank/DDBJ databases">
        <authorList>
            <person name="Jaros S."/>
            <person name="Januszkiewicz K."/>
            <person name="Wedrychowicz H."/>
        </authorList>
    </citation>
    <scope>NUCLEOTIDE SEQUENCE [LARGE SCALE GENOMIC DNA]</scope>
    <source>
        <strain evidence="3">DSM 19859</strain>
    </source>
</reference>
<dbReference type="InterPro" id="IPR045534">
    <property type="entry name" value="DUF6428"/>
</dbReference>
<keyword evidence="5" id="KW-1185">Reference proteome</keyword>
<dbReference type="OrthoDB" id="1451282at2"/>
<dbReference type="RefSeq" id="WP_072981974.1">
    <property type="nucleotide sequence ID" value="NZ_FQXT01000003.1"/>
</dbReference>
<evidence type="ECO:0000256" key="1">
    <source>
        <dbReference type="SAM" id="MobiDB-lite"/>
    </source>
</evidence>
<evidence type="ECO:0000313" key="2">
    <source>
        <dbReference type="EMBL" id="RXG30092.1"/>
    </source>
</evidence>
<feature type="region of interest" description="Disordered" evidence="1">
    <location>
        <begin position="134"/>
        <end position="153"/>
    </location>
</feature>
<evidence type="ECO:0000313" key="3">
    <source>
        <dbReference type="EMBL" id="SHI00080.1"/>
    </source>
</evidence>
<sequence length="153" mass="17046">MKLSELQAVLKKVYKIGFELPNGKLLPSHFYWSKVSLKKEHQMLPNGSTKKNEVIEIHLTASSQNNHRRNPSDLQGFLDKAKQGLNLSDLPIEIALLDHGTTWFTLQIGDPYFKLIALDNTSVSNNKTVKNQQTTPLMKAASDPSLPGSSCCI</sequence>
<dbReference type="EMBL" id="FQXT01000003">
    <property type="protein sequence ID" value="SHI00080.1"/>
    <property type="molecule type" value="Genomic_DNA"/>
</dbReference>
<dbReference type="EMBL" id="QOVN01000002">
    <property type="protein sequence ID" value="RXG30092.1"/>
    <property type="molecule type" value="Genomic_DNA"/>
</dbReference>
<dbReference type="Pfam" id="PF20001">
    <property type="entry name" value="DUF6428"/>
    <property type="match status" value="1"/>
</dbReference>
<gene>
    <name evidence="2" type="ORF">DSM01_841</name>
    <name evidence="3" type="ORF">SAMN04487999_1547</name>
</gene>
<dbReference type="STRING" id="573501.SAMN04487999_1547"/>